<dbReference type="Pfam" id="PF04828">
    <property type="entry name" value="GFA"/>
    <property type="match status" value="1"/>
</dbReference>
<evidence type="ECO:0000256" key="2">
    <source>
        <dbReference type="ARBA" id="ARBA00022723"/>
    </source>
</evidence>
<dbReference type="Gene3D" id="3.90.1590.10">
    <property type="entry name" value="glutathione-dependent formaldehyde- activating enzyme (gfa)"/>
    <property type="match status" value="1"/>
</dbReference>
<keyword evidence="3" id="KW-0862">Zinc</keyword>
<dbReference type="Proteomes" id="UP001366503">
    <property type="component" value="Unassembled WGS sequence"/>
</dbReference>
<name>A0ABU8KGE3_9HYPH</name>
<keyword evidence="4" id="KW-0456">Lyase</keyword>
<keyword evidence="2" id="KW-0479">Metal-binding</keyword>
<sequence length="146" mass="17025">MESRSDTGACFCGAVAAEMQGDPFWICFDHDDDCRRAIGSPLTIWVGYRPDQFRFTRGKPRSFSRTKGVVRTFCEKCGTSITYRDEGLSDELYVTIGFFDHPERFKPHAHAYWRLRLPWLEFADDLPRIDTYSRRRDPAFGNPNDR</sequence>
<keyword evidence="7" id="KW-1185">Reference proteome</keyword>
<dbReference type="EMBL" id="JAPYKO010000016">
    <property type="protein sequence ID" value="MEI9404781.1"/>
    <property type="molecule type" value="Genomic_DNA"/>
</dbReference>
<dbReference type="SUPFAM" id="SSF51316">
    <property type="entry name" value="Mss4-like"/>
    <property type="match status" value="1"/>
</dbReference>
<dbReference type="InterPro" id="IPR011057">
    <property type="entry name" value="Mss4-like_sf"/>
</dbReference>
<evidence type="ECO:0000256" key="3">
    <source>
        <dbReference type="ARBA" id="ARBA00022833"/>
    </source>
</evidence>
<evidence type="ECO:0000256" key="4">
    <source>
        <dbReference type="ARBA" id="ARBA00023239"/>
    </source>
</evidence>
<proteinExistence type="inferred from homology"/>
<organism evidence="6 7">
    <name type="scientific">Mesorhizobium argentiipisi</name>
    <dbReference type="NCBI Taxonomy" id="3015175"/>
    <lineage>
        <taxon>Bacteria</taxon>
        <taxon>Pseudomonadati</taxon>
        <taxon>Pseudomonadota</taxon>
        <taxon>Alphaproteobacteria</taxon>
        <taxon>Hyphomicrobiales</taxon>
        <taxon>Phyllobacteriaceae</taxon>
        <taxon>Mesorhizobium</taxon>
    </lineage>
</organism>
<evidence type="ECO:0000313" key="7">
    <source>
        <dbReference type="Proteomes" id="UP001366503"/>
    </source>
</evidence>
<reference evidence="6 7" key="1">
    <citation type="submission" date="2022-12" db="EMBL/GenBank/DDBJ databases">
        <authorList>
            <person name="Muema E."/>
        </authorList>
    </citation>
    <scope>NUCLEOTIDE SEQUENCE [LARGE SCALE GENOMIC DNA]</scope>
    <source>
        <strain evidence="7">1330</strain>
    </source>
</reference>
<evidence type="ECO:0000256" key="1">
    <source>
        <dbReference type="ARBA" id="ARBA00005495"/>
    </source>
</evidence>
<accession>A0ABU8KGE3</accession>
<feature type="domain" description="CENP-V/GFA" evidence="5">
    <location>
        <begin position="7"/>
        <end position="113"/>
    </location>
</feature>
<protein>
    <submittedName>
        <fullName evidence="6">GFA family protein</fullName>
    </submittedName>
</protein>
<evidence type="ECO:0000259" key="5">
    <source>
        <dbReference type="Pfam" id="PF04828"/>
    </source>
</evidence>
<evidence type="ECO:0000313" key="6">
    <source>
        <dbReference type="EMBL" id="MEI9404781.1"/>
    </source>
</evidence>
<dbReference type="RefSeq" id="WP_337095018.1">
    <property type="nucleotide sequence ID" value="NZ_JAPYKO010000016.1"/>
</dbReference>
<comment type="similarity">
    <text evidence="1">Belongs to the Gfa family.</text>
</comment>
<comment type="caution">
    <text evidence="6">The sequence shown here is derived from an EMBL/GenBank/DDBJ whole genome shotgun (WGS) entry which is preliminary data.</text>
</comment>
<dbReference type="InterPro" id="IPR006913">
    <property type="entry name" value="CENP-V/GFA"/>
</dbReference>
<dbReference type="PANTHER" id="PTHR33337">
    <property type="entry name" value="GFA DOMAIN-CONTAINING PROTEIN"/>
    <property type="match status" value="1"/>
</dbReference>
<dbReference type="PANTHER" id="PTHR33337:SF40">
    <property type="entry name" value="CENP-V_GFA DOMAIN-CONTAINING PROTEIN-RELATED"/>
    <property type="match status" value="1"/>
</dbReference>
<gene>
    <name evidence="6" type="ORF">O7A05_21840</name>
</gene>